<evidence type="ECO:0000313" key="2">
    <source>
        <dbReference type="Proteomes" id="UP001210925"/>
    </source>
</evidence>
<proteinExistence type="predicted"/>
<protein>
    <submittedName>
        <fullName evidence="1">Uncharacterized protein</fullName>
    </submittedName>
</protein>
<gene>
    <name evidence="1" type="ORF">HK103_001136</name>
</gene>
<sequence>MVKRKSKKWSLEGIPQSMIGEFEFTTTLINQPRPKYFFYSSSKTTKALSMIPGQFTFSAHEDYQPTPIALETFHKPIKSKFSYRNTEAAPSKRARKARVNLEAVPKEYQDWKTMIYDYLSNEHSFVTEAYILDLKTVNPGIYSIGTDISCDKRITKGHTGSPTCPDHLGYLFVYGDNQCTLTLNQKDIVVNLIPGTLYNVTLDLKIKVGESKVMAVIDTKRMAYINLLKKNIDMFFPYNPAIVFRGEMISESVLLIKVNGENQEFKPSYFPEGRFYELFYIDLLAQKQNYMQCRVVKLQQQGNEMVVDFNYSYSISTGKHTGIPINEIDWAVEGGINPKYF</sequence>
<reference evidence="1" key="1">
    <citation type="submission" date="2020-05" db="EMBL/GenBank/DDBJ databases">
        <title>Phylogenomic resolution of chytrid fungi.</title>
        <authorList>
            <person name="Stajich J.E."/>
            <person name="Amses K."/>
            <person name="Simmons R."/>
            <person name="Seto K."/>
            <person name="Myers J."/>
            <person name="Bonds A."/>
            <person name="Quandt C.A."/>
            <person name="Barry K."/>
            <person name="Liu P."/>
            <person name="Grigoriev I."/>
            <person name="Longcore J.E."/>
            <person name="James T.Y."/>
        </authorList>
    </citation>
    <scope>NUCLEOTIDE SEQUENCE</scope>
    <source>
        <strain evidence="1">PLAUS21</strain>
    </source>
</reference>
<organism evidence="1 2">
    <name type="scientific">Boothiomyces macroporosus</name>
    <dbReference type="NCBI Taxonomy" id="261099"/>
    <lineage>
        <taxon>Eukaryota</taxon>
        <taxon>Fungi</taxon>
        <taxon>Fungi incertae sedis</taxon>
        <taxon>Chytridiomycota</taxon>
        <taxon>Chytridiomycota incertae sedis</taxon>
        <taxon>Chytridiomycetes</taxon>
        <taxon>Rhizophydiales</taxon>
        <taxon>Terramycetaceae</taxon>
        <taxon>Boothiomyces</taxon>
    </lineage>
</organism>
<accession>A0AAD5Y5G7</accession>
<keyword evidence="2" id="KW-1185">Reference proteome</keyword>
<evidence type="ECO:0000313" key="1">
    <source>
        <dbReference type="EMBL" id="KAJ3252842.1"/>
    </source>
</evidence>
<dbReference type="Proteomes" id="UP001210925">
    <property type="component" value="Unassembled WGS sequence"/>
</dbReference>
<comment type="caution">
    <text evidence="1">The sequence shown here is derived from an EMBL/GenBank/DDBJ whole genome shotgun (WGS) entry which is preliminary data.</text>
</comment>
<dbReference type="EMBL" id="JADGKB010000128">
    <property type="protein sequence ID" value="KAJ3252842.1"/>
    <property type="molecule type" value="Genomic_DNA"/>
</dbReference>
<dbReference type="AlphaFoldDB" id="A0AAD5Y5G7"/>
<name>A0AAD5Y5G7_9FUNG</name>